<dbReference type="AlphaFoldDB" id="A0A2C8ZL78"/>
<name>A0A2C8ZL78_9MICO</name>
<feature type="transmembrane region" description="Helical" evidence="1">
    <location>
        <begin position="12"/>
        <end position="34"/>
    </location>
</feature>
<organism evidence="2 3">
    <name type="scientific">Salinibacterium xinjiangense</name>
    <dbReference type="NCBI Taxonomy" id="386302"/>
    <lineage>
        <taxon>Bacteria</taxon>
        <taxon>Bacillati</taxon>
        <taxon>Actinomycetota</taxon>
        <taxon>Actinomycetes</taxon>
        <taxon>Micrococcales</taxon>
        <taxon>Microbacteriaceae</taxon>
        <taxon>Salinibacterium</taxon>
    </lineage>
</organism>
<keyword evidence="3" id="KW-1185">Reference proteome</keyword>
<protein>
    <submittedName>
        <fullName evidence="2">Uncharacterized protein</fullName>
    </submittedName>
</protein>
<keyword evidence="1" id="KW-0812">Transmembrane</keyword>
<evidence type="ECO:0000313" key="3">
    <source>
        <dbReference type="Proteomes" id="UP000219440"/>
    </source>
</evidence>
<proteinExistence type="predicted"/>
<accession>A0A2C8ZL78</accession>
<dbReference type="Proteomes" id="UP000219440">
    <property type="component" value="Unassembled WGS sequence"/>
</dbReference>
<evidence type="ECO:0000256" key="1">
    <source>
        <dbReference type="SAM" id="Phobius"/>
    </source>
</evidence>
<dbReference type="EMBL" id="OCST01000003">
    <property type="protein sequence ID" value="SOE65663.1"/>
    <property type="molecule type" value="Genomic_DNA"/>
</dbReference>
<reference evidence="2 3" key="1">
    <citation type="submission" date="2017-09" db="EMBL/GenBank/DDBJ databases">
        <authorList>
            <person name="Ehlers B."/>
            <person name="Leendertz F.H."/>
        </authorList>
    </citation>
    <scope>NUCLEOTIDE SEQUENCE [LARGE SCALE GENOMIC DNA]</scope>
    <source>
        <strain evidence="2 3">CGMCC 1.05381</strain>
    </source>
</reference>
<feature type="transmembrane region" description="Helical" evidence="1">
    <location>
        <begin position="54"/>
        <end position="80"/>
    </location>
</feature>
<keyword evidence="1" id="KW-0472">Membrane</keyword>
<sequence>MVAMTVTMKQLVRRHGAFVSGITGIAIVVVLVAQEMVQTATSFLSAAGQDLPNVFILSIGFALLRAIPFGIGFFLSLWLVAPIAEELRVPHVITRAILATGIGSTVTFIVIAVLAVIASFSSDASIFGSSFPFPRFDGSGAGQGVLSALVGAINVFLMRLPLGVLAGLLLWIWRKDHPPKRPLEGIIDL</sequence>
<keyword evidence="1" id="KW-1133">Transmembrane helix</keyword>
<gene>
    <name evidence="2" type="ORF">SAMN06296378_1596</name>
</gene>
<feature type="transmembrane region" description="Helical" evidence="1">
    <location>
        <begin position="92"/>
        <end position="120"/>
    </location>
</feature>
<evidence type="ECO:0000313" key="2">
    <source>
        <dbReference type="EMBL" id="SOE65663.1"/>
    </source>
</evidence>
<feature type="transmembrane region" description="Helical" evidence="1">
    <location>
        <begin position="140"/>
        <end position="173"/>
    </location>
</feature>